<dbReference type="Gramene" id="CDP18611">
    <property type="protein sequence ID" value="CDP18611"/>
    <property type="gene ID" value="GSCOC_T00007424001"/>
</dbReference>
<feature type="domain" description="Transcriptional factor DELLA N-terminal" evidence="1">
    <location>
        <begin position="1"/>
        <end position="51"/>
    </location>
</feature>
<dbReference type="InterPro" id="IPR038088">
    <property type="entry name" value="DELLA_N_sf"/>
</dbReference>
<dbReference type="SMART" id="SM01129">
    <property type="entry name" value="DELLA"/>
    <property type="match status" value="1"/>
</dbReference>
<reference evidence="3" key="1">
    <citation type="journal article" date="2014" name="Science">
        <title>The coffee genome provides insight into the convergent evolution of caffeine biosynthesis.</title>
        <authorList>
            <person name="Denoeud F."/>
            <person name="Carretero-Paulet L."/>
            <person name="Dereeper A."/>
            <person name="Droc G."/>
            <person name="Guyot R."/>
            <person name="Pietrella M."/>
            <person name="Zheng C."/>
            <person name="Alberti A."/>
            <person name="Anthony F."/>
            <person name="Aprea G."/>
            <person name="Aury J.M."/>
            <person name="Bento P."/>
            <person name="Bernard M."/>
            <person name="Bocs S."/>
            <person name="Campa C."/>
            <person name="Cenci A."/>
            <person name="Combes M.C."/>
            <person name="Crouzillat D."/>
            <person name="Da Silva C."/>
            <person name="Daddiego L."/>
            <person name="De Bellis F."/>
            <person name="Dussert S."/>
            <person name="Garsmeur O."/>
            <person name="Gayraud T."/>
            <person name="Guignon V."/>
            <person name="Jahn K."/>
            <person name="Jamilloux V."/>
            <person name="Joet T."/>
            <person name="Labadie K."/>
            <person name="Lan T."/>
            <person name="Leclercq J."/>
            <person name="Lepelley M."/>
            <person name="Leroy T."/>
            <person name="Li L.T."/>
            <person name="Librado P."/>
            <person name="Lopez L."/>
            <person name="Munoz A."/>
            <person name="Noel B."/>
            <person name="Pallavicini A."/>
            <person name="Perrotta G."/>
            <person name="Poncet V."/>
            <person name="Pot D."/>
            <person name="Priyono X."/>
            <person name="Rigoreau M."/>
            <person name="Rouard M."/>
            <person name="Rozas J."/>
            <person name="Tranchant-Dubreuil C."/>
            <person name="VanBuren R."/>
            <person name="Zhang Q."/>
            <person name="Andrade A.C."/>
            <person name="Argout X."/>
            <person name="Bertrand B."/>
            <person name="de Kochko A."/>
            <person name="Graziosi G."/>
            <person name="Henry R.J."/>
            <person name="Jayarama X."/>
            <person name="Ming R."/>
            <person name="Nagai C."/>
            <person name="Rounsley S."/>
            <person name="Sankoff D."/>
            <person name="Giuliano G."/>
            <person name="Albert V.A."/>
            <person name="Wincker P."/>
            <person name="Lashermes P."/>
        </authorList>
    </citation>
    <scope>NUCLEOTIDE SEQUENCE [LARGE SCALE GENOMIC DNA]</scope>
    <source>
        <strain evidence="3">cv. DH200-94</strain>
    </source>
</reference>
<gene>
    <name evidence="2" type="ORF">GSCOC_T00007424001</name>
</gene>
<dbReference type="InterPro" id="IPR021914">
    <property type="entry name" value="TF_DELLA_N"/>
</dbReference>
<evidence type="ECO:0000259" key="1">
    <source>
        <dbReference type="Pfam" id="PF12041"/>
    </source>
</evidence>
<dbReference type="OrthoDB" id="1741652at2759"/>
<dbReference type="STRING" id="49390.A0A068VD03"/>
<organism evidence="2 3">
    <name type="scientific">Coffea canephora</name>
    <name type="common">Robusta coffee</name>
    <dbReference type="NCBI Taxonomy" id="49390"/>
    <lineage>
        <taxon>Eukaryota</taxon>
        <taxon>Viridiplantae</taxon>
        <taxon>Streptophyta</taxon>
        <taxon>Embryophyta</taxon>
        <taxon>Tracheophyta</taxon>
        <taxon>Spermatophyta</taxon>
        <taxon>Magnoliopsida</taxon>
        <taxon>eudicotyledons</taxon>
        <taxon>Gunneridae</taxon>
        <taxon>Pentapetalae</taxon>
        <taxon>asterids</taxon>
        <taxon>lamiids</taxon>
        <taxon>Gentianales</taxon>
        <taxon>Rubiaceae</taxon>
        <taxon>Ixoroideae</taxon>
        <taxon>Gardenieae complex</taxon>
        <taxon>Bertiereae - Coffeeae clade</taxon>
        <taxon>Coffeeae</taxon>
        <taxon>Coffea</taxon>
    </lineage>
</organism>
<dbReference type="Gene3D" id="1.10.10.1290">
    <property type="entry name" value="Transcriptional regulator DELLA, N-terminal domain"/>
    <property type="match status" value="1"/>
</dbReference>
<evidence type="ECO:0000313" key="3">
    <source>
        <dbReference type="Proteomes" id="UP000295252"/>
    </source>
</evidence>
<dbReference type="Pfam" id="PF12041">
    <property type="entry name" value="DELLA"/>
    <property type="match status" value="1"/>
</dbReference>
<dbReference type="EMBL" id="HG739342">
    <property type="protein sequence ID" value="CDP18611.1"/>
    <property type="molecule type" value="Genomic_DNA"/>
</dbReference>
<dbReference type="PhylomeDB" id="A0A068VD03"/>
<protein>
    <recommendedName>
        <fullName evidence="1">Transcriptional factor DELLA N-terminal domain-containing protein</fullName>
    </recommendedName>
</protein>
<proteinExistence type="predicted"/>
<dbReference type="AlphaFoldDB" id="A0A068VD03"/>
<dbReference type="Proteomes" id="UP000295252">
    <property type="component" value="Chromosome X"/>
</dbReference>
<evidence type="ECO:0000313" key="2">
    <source>
        <dbReference type="EMBL" id="CDP18611.1"/>
    </source>
</evidence>
<accession>A0A068VD03</accession>
<name>A0A068VD03_COFCA</name>
<dbReference type="InParanoid" id="A0A068VD03"/>
<keyword evidence="3" id="KW-1185">Reference proteome</keyword>
<sequence length="167" mass="19155">MAEVAQKIEQLEEVFGNAENDSLSHLVFETVHYNPSDLSSWFGSMISELYPDMSSIPDSSAISDEFKHKSAKHEQTKMPFNSGQICVQSHRKSSKYAFLRINRKQILDEGPKVDNDNSLRAPQIFSSNNKSTKSLLASYLCSQRPTRTQHKRRRHVRRVLFTRANPL</sequence>